<accession>Q8RCI8</accession>
<sequence>MYFVKGVGSIFFKISLEDEKLQKDFRDLCRNNKLRKGKSRILPLCLIKLDGKG</sequence>
<gene>
    <name evidence="1" type="ordered locus">TTE0440</name>
</gene>
<protein>
    <submittedName>
        <fullName evidence="1">Uncharacterized protein</fullName>
    </submittedName>
</protein>
<reference evidence="1 2" key="1">
    <citation type="journal article" date="2002" name="Genome Res.">
        <title>A complete sequence of the T. tengcongensis genome.</title>
        <authorList>
            <person name="Bao Q."/>
            <person name="Tian Y."/>
            <person name="Li W."/>
            <person name="Xu Z."/>
            <person name="Xuan Z."/>
            <person name="Hu S."/>
            <person name="Dong W."/>
            <person name="Yang J."/>
            <person name="Chen Y."/>
            <person name="Xue Y."/>
            <person name="Xu Y."/>
            <person name="Lai X."/>
            <person name="Huang L."/>
            <person name="Dong X."/>
            <person name="Ma Y."/>
            <person name="Ling L."/>
            <person name="Tan H."/>
            <person name="Chen R."/>
            <person name="Wang J."/>
            <person name="Yu J."/>
            <person name="Yang H."/>
        </authorList>
    </citation>
    <scope>NUCLEOTIDE SEQUENCE [LARGE SCALE GENOMIC DNA]</scope>
    <source>
        <strain evidence="2">DSM 15242 / JCM 11007 / NBRC 100824 / MB4</strain>
    </source>
</reference>
<dbReference type="KEGG" id="tte:TTE0440"/>
<organism evidence="1 2">
    <name type="scientific">Caldanaerobacter subterraneus subsp. tengcongensis (strain DSM 15242 / JCM 11007 / NBRC 100824 / MB4)</name>
    <name type="common">Thermoanaerobacter tengcongensis</name>
    <dbReference type="NCBI Taxonomy" id="273068"/>
    <lineage>
        <taxon>Bacteria</taxon>
        <taxon>Bacillati</taxon>
        <taxon>Bacillota</taxon>
        <taxon>Clostridia</taxon>
        <taxon>Thermoanaerobacterales</taxon>
        <taxon>Thermoanaerobacteraceae</taxon>
        <taxon>Caldanaerobacter</taxon>
    </lineage>
</organism>
<proteinExistence type="predicted"/>
<dbReference type="AlphaFoldDB" id="Q8RCI8"/>
<dbReference type="SMR" id="Q8RCI8"/>
<evidence type="ECO:0000313" key="2">
    <source>
        <dbReference type="Proteomes" id="UP000000555"/>
    </source>
</evidence>
<name>Q8RCI8_CALS4</name>
<evidence type="ECO:0000313" key="1">
    <source>
        <dbReference type="EMBL" id="AAM23724.1"/>
    </source>
</evidence>
<keyword evidence="2" id="KW-1185">Reference proteome</keyword>
<dbReference type="Proteomes" id="UP000000555">
    <property type="component" value="Chromosome"/>
</dbReference>
<dbReference type="STRING" id="273068.TTE0440"/>
<dbReference type="HOGENOM" id="CLU_3059538_0_0_9"/>
<dbReference type="EMBL" id="AE008691">
    <property type="protein sequence ID" value="AAM23724.1"/>
    <property type="molecule type" value="Genomic_DNA"/>
</dbReference>